<dbReference type="GO" id="GO:0022900">
    <property type="term" value="P:electron transport chain"/>
    <property type="evidence" value="ECO:0007669"/>
    <property type="project" value="InterPro"/>
</dbReference>
<dbReference type="AlphaFoldDB" id="A0A9E4N6J6"/>
<dbReference type="GO" id="GO:0009055">
    <property type="term" value="F:electron transfer activity"/>
    <property type="evidence" value="ECO:0007669"/>
    <property type="project" value="InterPro"/>
</dbReference>
<organism evidence="1 2">
    <name type="scientific">Candidatus Thiodiazotropha taylori</name>
    <dbReference type="NCBI Taxonomy" id="2792791"/>
    <lineage>
        <taxon>Bacteria</taxon>
        <taxon>Pseudomonadati</taxon>
        <taxon>Pseudomonadota</taxon>
        <taxon>Gammaproteobacteria</taxon>
        <taxon>Chromatiales</taxon>
        <taxon>Sedimenticolaceae</taxon>
        <taxon>Candidatus Thiodiazotropha</taxon>
    </lineage>
</organism>
<dbReference type="InterPro" id="IPR002321">
    <property type="entry name" value="Cyt_c_II"/>
</dbReference>
<dbReference type="Gene3D" id="1.20.120.10">
    <property type="entry name" value="Cytochrome c/b562"/>
    <property type="match status" value="1"/>
</dbReference>
<dbReference type="GO" id="GO:0005506">
    <property type="term" value="F:iron ion binding"/>
    <property type="evidence" value="ECO:0007669"/>
    <property type="project" value="InterPro"/>
</dbReference>
<dbReference type="Proteomes" id="UP000886667">
    <property type="component" value="Unassembled WGS sequence"/>
</dbReference>
<comment type="caution">
    <text evidence="1">The sequence shown here is derived from an EMBL/GenBank/DDBJ whole genome shotgun (WGS) entry which is preliminary data.</text>
</comment>
<name>A0A9E4N6J6_9GAMM</name>
<evidence type="ECO:0000313" key="1">
    <source>
        <dbReference type="EMBL" id="MCG7948428.1"/>
    </source>
</evidence>
<protein>
    <submittedName>
        <fullName evidence="1">Cytochrome c</fullName>
    </submittedName>
</protein>
<dbReference type="EMBL" id="JAEPCM010000702">
    <property type="protein sequence ID" value="MCG7948428.1"/>
    <property type="molecule type" value="Genomic_DNA"/>
</dbReference>
<dbReference type="InterPro" id="IPR010980">
    <property type="entry name" value="Cyt_c/b562"/>
</dbReference>
<evidence type="ECO:0000313" key="2">
    <source>
        <dbReference type="Proteomes" id="UP000886667"/>
    </source>
</evidence>
<accession>A0A9E4N6J6</accession>
<sequence>MKLLASLSLTIALLLPATASTDDSVEDIYHYRSRIMENASNHLKALQGYVKGELSIGNHIPTHVDALLKLNQIYQDLFPAGDQHPESEALPLIWSDPRGFQSAIQHNRRKIMTLKEVDPSDMKTMKRAVNDVRMSCGDCHYYFRER</sequence>
<proteinExistence type="predicted"/>
<dbReference type="Pfam" id="PF01322">
    <property type="entry name" value="Cytochrom_C_2"/>
    <property type="match status" value="1"/>
</dbReference>
<gene>
    <name evidence="1" type="ORF">JAZ07_18970</name>
</gene>
<reference evidence="1" key="1">
    <citation type="journal article" date="2021" name="Proc. Natl. Acad. Sci. U.S.A.">
        <title>Global biogeography of chemosynthetic symbionts reveals both localized and globally distributed symbiont groups. .</title>
        <authorList>
            <person name="Osvatic J.T."/>
            <person name="Wilkins L.G.E."/>
            <person name="Leibrecht L."/>
            <person name="Leray M."/>
            <person name="Zauner S."/>
            <person name="Polzin J."/>
            <person name="Camacho Y."/>
            <person name="Gros O."/>
            <person name="van Gils J.A."/>
            <person name="Eisen J.A."/>
            <person name="Petersen J.M."/>
            <person name="Yuen B."/>
        </authorList>
    </citation>
    <scope>NUCLEOTIDE SEQUENCE</scope>
    <source>
        <strain evidence="1">MAGclacostrist064TRANS</strain>
    </source>
</reference>
<dbReference type="SUPFAM" id="SSF47175">
    <property type="entry name" value="Cytochromes"/>
    <property type="match status" value="1"/>
</dbReference>
<dbReference type="GO" id="GO:0020037">
    <property type="term" value="F:heme binding"/>
    <property type="evidence" value="ECO:0007669"/>
    <property type="project" value="InterPro"/>
</dbReference>
<dbReference type="PROSITE" id="PS51009">
    <property type="entry name" value="CYTCII"/>
    <property type="match status" value="1"/>
</dbReference>